<evidence type="ECO:0000256" key="3">
    <source>
        <dbReference type="ARBA" id="ARBA00023002"/>
    </source>
</evidence>
<dbReference type="Gene3D" id="2.60.120.330">
    <property type="entry name" value="B-lactam Antibiotic, Isopenicillin N Synthase, Chain"/>
    <property type="match status" value="1"/>
</dbReference>
<name>A0AAF0Y9A8_9TREE</name>
<keyword evidence="8" id="KW-1185">Reference proteome</keyword>
<evidence type="ECO:0000259" key="5">
    <source>
        <dbReference type="Pfam" id="PF03171"/>
    </source>
</evidence>
<dbReference type="Proteomes" id="UP000827549">
    <property type="component" value="Chromosome 3"/>
</dbReference>
<dbReference type="Pfam" id="PF03171">
    <property type="entry name" value="2OG-FeII_Oxy"/>
    <property type="match status" value="1"/>
</dbReference>
<evidence type="ECO:0000259" key="6">
    <source>
        <dbReference type="Pfam" id="PF14226"/>
    </source>
</evidence>
<protein>
    <submittedName>
        <fullName evidence="7">2-oxoglutarate-dependent dioxygenase DIN11</fullName>
    </submittedName>
</protein>
<sequence length="354" mass="39267">MPAAALPILDLALLSQGEAASQRFRDELTRVTHEVGFFYLVNSGLSADLQQRMLATTRAFFALPDEQKLAIHNVKSRHFRGYTRLGAEQTYGRPDWREQVDMAPERDPIPEEPVYNLLVGPNQWPKALPQLRAVCEEWQAVLYDVSYKLLRAWAQSLGAGADYFDGPFADPFHHMKIVRYPGAARANTQGVGTHTDSGFLTLLWIEEGKGGLQVQLRDGSWIDAPPLKDALVVNIGEMLQVWAGGYLRATPHRVVSPLAPDDRVSVPFFFNPSLDTTFPPFSLPSELAAKAREKVVADDPRNPLFELYGWNALKARLKSHPDVAEAHHAELVKQGVAGADVRIVSEDTGVPAEI</sequence>
<dbReference type="PRINTS" id="PR00682">
    <property type="entry name" value="IPNSYNTHASE"/>
</dbReference>
<proteinExistence type="inferred from homology"/>
<dbReference type="GeneID" id="87807104"/>
<dbReference type="AlphaFoldDB" id="A0AAF0Y9A8"/>
<dbReference type="Pfam" id="PF14226">
    <property type="entry name" value="DIOX_N"/>
    <property type="match status" value="1"/>
</dbReference>
<evidence type="ECO:0000313" key="8">
    <source>
        <dbReference type="Proteomes" id="UP000827549"/>
    </source>
</evidence>
<organism evidence="7 8">
    <name type="scientific">Vanrija pseudolonga</name>
    <dbReference type="NCBI Taxonomy" id="143232"/>
    <lineage>
        <taxon>Eukaryota</taxon>
        <taxon>Fungi</taxon>
        <taxon>Dikarya</taxon>
        <taxon>Basidiomycota</taxon>
        <taxon>Agaricomycotina</taxon>
        <taxon>Tremellomycetes</taxon>
        <taxon>Trichosporonales</taxon>
        <taxon>Trichosporonaceae</taxon>
        <taxon>Vanrija</taxon>
    </lineage>
</organism>
<reference evidence="7" key="1">
    <citation type="submission" date="2023-10" db="EMBL/GenBank/DDBJ databases">
        <authorList>
            <person name="Noh H."/>
        </authorList>
    </citation>
    <scope>NUCLEOTIDE SEQUENCE</scope>
    <source>
        <strain evidence="7">DUCC4014</strain>
    </source>
</reference>
<dbReference type="GO" id="GO:0046872">
    <property type="term" value="F:metal ion binding"/>
    <property type="evidence" value="ECO:0007669"/>
    <property type="project" value="UniProtKB-KW"/>
</dbReference>
<dbReference type="PANTHER" id="PTHR10209">
    <property type="entry name" value="OXIDOREDUCTASE, 2OG-FE II OXYGENASE FAMILY PROTEIN"/>
    <property type="match status" value="1"/>
</dbReference>
<keyword evidence="7" id="KW-0223">Dioxygenase</keyword>
<evidence type="ECO:0000313" key="7">
    <source>
        <dbReference type="EMBL" id="WOO80346.1"/>
    </source>
</evidence>
<dbReference type="PANTHER" id="PTHR10209:SF885">
    <property type="entry name" value="2OG-FE(II) OXYGENASE FAMILY, PUTATIVE (AFU_ORTHOLOGUE AFUA_2G00750)-RELATED"/>
    <property type="match status" value="1"/>
</dbReference>
<evidence type="ECO:0000256" key="2">
    <source>
        <dbReference type="ARBA" id="ARBA00022723"/>
    </source>
</evidence>
<comment type="similarity">
    <text evidence="1">Belongs to the iron/ascorbate-dependent oxidoreductase family.</text>
</comment>
<gene>
    <name evidence="7" type="primary">DIN11</name>
    <name evidence="7" type="ORF">LOC62_03G003863</name>
</gene>
<keyword evidence="4" id="KW-0408">Iron</keyword>
<dbReference type="GO" id="GO:0051213">
    <property type="term" value="F:dioxygenase activity"/>
    <property type="evidence" value="ECO:0007669"/>
    <property type="project" value="UniProtKB-KW"/>
</dbReference>
<feature type="domain" description="Non-haem dioxygenase N-terminal" evidence="6">
    <location>
        <begin position="6"/>
        <end position="126"/>
    </location>
</feature>
<dbReference type="InterPro" id="IPR027443">
    <property type="entry name" value="IPNS-like_sf"/>
</dbReference>
<dbReference type="SUPFAM" id="SSF51197">
    <property type="entry name" value="Clavaminate synthase-like"/>
    <property type="match status" value="1"/>
</dbReference>
<dbReference type="EMBL" id="CP086716">
    <property type="protein sequence ID" value="WOO80346.1"/>
    <property type="molecule type" value="Genomic_DNA"/>
</dbReference>
<feature type="domain" description="Isopenicillin N synthase-like Fe(2+) 2OG dioxygenase" evidence="5">
    <location>
        <begin position="174"/>
        <end position="272"/>
    </location>
</feature>
<accession>A0AAF0Y9A8</accession>
<evidence type="ECO:0000256" key="4">
    <source>
        <dbReference type="ARBA" id="ARBA00023004"/>
    </source>
</evidence>
<dbReference type="RefSeq" id="XP_062626378.1">
    <property type="nucleotide sequence ID" value="XM_062770394.1"/>
</dbReference>
<dbReference type="InterPro" id="IPR044861">
    <property type="entry name" value="IPNS-like_FE2OG_OXY"/>
</dbReference>
<keyword evidence="2" id="KW-0479">Metal-binding</keyword>
<keyword evidence="3" id="KW-0560">Oxidoreductase</keyword>
<evidence type="ECO:0000256" key="1">
    <source>
        <dbReference type="ARBA" id="ARBA00008056"/>
    </source>
</evidence>
<dbReference type="InterPro" id="IPR026992">
    <property type="entry name" value="DIOX_N"/>
</dbReference>